<feature type="transmembrane region" description="Helical" evidence="7">
    <location>
        <begin position="88"/>
        <end position="110"/>
    </location>
</feature>
<evidence type="ECO:0000256" key="7">
    <source>
        <dbReference type="SAM" id="Phobius"/>
    </source>
</evidence>
<dbReference type="FunFam" id="1.20.1250.20:FF:000722">
    <property type="entry name" value="MFS general substrate transporter"/>
    <property type="match status" value="1"/>
</dbReference>
<gene>
    <name evidence="9" type="ORF">N0V83_010308</name>
</gene>
<sequence length="476" mass="53147">MASLKQPDEVPTKEVQYVPDSEVSSTSPSTTALKSAHRKVDKRLLGWYAFVYLIMRIHVSNISNTAIMNLEQGTGIKKQLGGLSSSQWAWALSIFYYPYMFFEPLATLLLKKFSPSVWMSRIMITWGIISMCQGATQNYSGILACRFFLGAAEAGFYPGVLYHLSFWYPTDRLPLRIAFFYACGMFSGTISGLLAYAISFMDGAGGLAGWRWLFILEGLPAVLCAVYTFFYLPNYPQTVEFLDEDEREAILADLPKQAPTMRAKTFDLGQIKTLFKSSTFVPFLMIWITHGIGGWGISFVLPTVIYELGISNTAISQVMTMPPFTLVFVILCGLAFFIHHKRLSPWIAGLGVEMTQIICYILLITVKQPVAKYIFVMIATAASQSFFAIIWPERIRAARGTTTAGLAIGLTNASCQLMGIVGPQIYQSKFGPTYRVSYICSIALLSTCLGAVLTSWFFVAKDDKRRTMEETREMVV</sequence>
<proteinExistence type="predicted"/>
<name>A0A9W8XZE8_9PLEO</name>
<feature type="transmembrane region" description="Helical" evidence="7">
    <location>
        <begin position="44"/>
        <end position="68"/>
    </location>
</feature>
<evidence type="ECO:0000256" key="3">
    <source>
        <dbReference type="ARBA" id="ARBA00022692"/>
    </source>
</evidence>
<dbReference type="AlphaFoldDB" id="A0A9W8XZE8"/>
<dbReference type="InterPro" id="IPR020846">
    <property type="entry name" value="MFS_dom"/>
</dbReference>
<feature type="domain" description="Major facilitator superfamily (MFS) profile" evidence="8">
    <location>
        <begin position="44"/>
        <end position="463"/>
    </location>
</feature>
<evidence type="ECO:0000256" key="1">
    <source>
        <dbReference type="ARBA" id="ARBA00004141"/>
    </source>
</evidence>
<feature type="transmembrane region" description="Helical" evidence="7">
    <location>
        <begin position="280"/>
        <end position="301"/>
    </location>
</feature>
<dbReference type="PANTHER" id="PTHR43791">
    <property type="entry name" value="PERMEASE-RELATED"/>
    <property type="match status" value="1"/>
</dbReference>
<feature type="transmembrane region" description="Helical" evidence="7">
    <location>
        <begin position="147"/>
        <end position="166"/>
    </location>
</feature>
<reference evidence="9" key="1">
    <citation type="submission" date="2022-10" db="EMBL/GenBank/DDBJ databases">
        <title>Tapping the CABI collections for fungal endophytes: first genome assemblies for Collariella, Neodidymelliopsis, Ascochyta clinopodiicola, Didymella pomorum, Didymosphaeria variabile, Neocosmospora piperis and Neocucurbitaria cava.</title>
        <authorList>
            <person name="Hill R."/>
        </authorList>
    </citation>
    <scope>NUCLEOTIDE SEQUENCE</scope>
    <source>
        <strain evidence="9">IMI 356814</strain>
    </source>
</reference>
<dbReference type="SUPFAM" id="SSF103473">
    <property type="entry name" value="MFS general substrate transporter"/>
    <property type="match status" value="1"/>
</dbReference>
<evidence type="ECO:0000256" key="2">
    <source>
        <dbReference type="ARBA" id="ARBA00022448"/>
    </source>
</evidence>
<feature type="transmembrane region" description="Helical" evidence="7">
    <location>
        <begin position="346"/>
        <end position="364"/>
    </location>
</feature>
<evidence type="ECO:0000256" key="6">
    <source>
        <dbReference type="SAM" id="MobiDB-lite"/>
    </source>
</evidence>
<feature type="transmembrane region" description="Helical" evidence="7">
    <location>
        <begin position="403"/>
        <end position="424"/>
    </location>
</feature>
<comment type="caution">
    <text evidence="9">The sequence shown here is derived from an EMBL/GenBank/DDBJ whole genome shotgun (WGS) entry which is preliminary data.</text>
</comment>
<feature type="transmembrane region" description="Helical" evidence="7">
    <location>
        <begin position="178"/>
        <end position="198"/>
    </location>
</feature>
<feature type="transmembrane region" description="Helical" evidence="7">
    <location>
        <begin position="210"/>
        <end position="232"/>
    </location>
</feature>
<dbReference type="OrthoDB" id="2985014at2759"/>
<dbReference type="PANTHER" id="PTHR43791:SF51">
    <property type="entry name" value="MAJOR FACILITATOR SUPERFAMILY (MFS) PROFILE DOMAIN-CONTAINING PROTEIN"/>
    <property type="match status" value="1"/>
</dbReference>
<evidence type="ECO:0000256" key="4">
    <source>
        <dbReference type="ARBA" id="ARBA00022989"/>
    </source>
</evidence>
<dbReference type="Gene3D" id="1.20.1250.20">
    <property type="entry name" value="MFS general substrate transporter like domains"/>
    <property type="match status" value="1"/>
</dbReference>
<accession>A0A9W8XZE8</accession>
<keyword evidence="2" id="KW-0813">Transport</keyword>
<evidence type="ECO:0000313" key="9">
    <source>
        <dbReference type="EMBL" id="KAJ4363188.1"/>
    </source>
</evidence>
<organism evidence="9 10">
    <name type="scientific">Neocucurbitaria cava</name>
    <dbReference type="NCBI Taxonomy" id="798079"/>
    <lineage>
        <taxon>Eukaryota</taxon>
        <taxon>Fungi</taxon>
        <taxon>Dikarya</taxon>
        <taxon>Ascomycota</taxon>
        <taxon>Pezizomycotina</taxon>
        <taxon>Dothideomycetes</taxon>
        <taxon>Pleosporomycetidae</taxon>
        <taxon>Pleosporales</taxon>
        <taxon>Pleosporineae</taxon>
        <taxon>Cucurbitariaceae</taxon>
        <taxon>Neocucurbitaria</taxon>
    </lineage>
</organism>
<dbReference type="GO" id="GO:0022857">
    <property type="term" value="F:transmembrane transporter activity"/>
    <property type="evidence" value="ECO:0007669"/>
    <property type="project" value="InterPro"/>
</dbReference>
<feature type="transmembrane region" description="Helical" evidence="7">
    <location>
        <begin position="122"/>
        <end position="141"/>
    </location>
</feature>
<comment type="subcellular location">
    <subcellularLocation>
        <location evidence="1">Membrane</location>
        <topology evidence="1">Multi-pass membrane protein</topology>
    </subcellularLocation>
</comment>
<feature type="transmembrane region" description="Helical" evidence="7">
    <location>
        <begin position="321"/>
        <end position="339"/>
    </location>
</feature>
<dbReference type="EMBL" id="JAPEUY010000020">
    <property type="protein sequence ID" value="KAJ4363188.1"/>
    <property type="molecule type" value="Genomic_DNA"/>
</dbReference>
<feature type="region of interest" description="Disordered" evidence="6">
    <location>
        <begin position="1"/>
        <end position="30"/>
    </location>
</feature>
<feature type="compositionally biased region" description="Basic and acidic residues" evidence="6">
    <location>
        <begin position="1"/>
        <end position="12"/>
    </location>
</feature>
<protein>
    <recommendedName>
        <fullName evidence="8">Major facilitator superfamily (MFS) profile domain-containing protein</fullName>
    </recommendedName>
</protein>
<dbReference type="Pfam" id="PF07690">
    <property type="entry name" value="MFS_1"/>
    <property type="match status" value="1"/>
</dbReference>
<feature type="transmembrane region" description="Helical" evidence="7">
    <location>
        <begin position="436"/>
        <end position="459"/>
    </location>
</feature>
<dbReference type="InterPro" id="IPR011701">
    <property type="entry name" value="MFS"/>
</dbReference>
<evidence type="ECO:0000313" key="10">
    <source>
        <dbReference type="Proteomes" id="UP001140560"/>
    </source>
</evidence>
<dbReference type="PROSITE" id="PS50850">
    <property type="entry name" value="MFS"/>
    <property type="match status" value="1"/>
</dbReference>
<feature type="transmembrane region" description="Helical" evidence="7">
    <location>
        <begin position="370"/>
        <end position="391"/>
    </location>
</feature>
<dbReference type="GO" id="GO:0016020">
    <property type="term" value="C:membrane"/>
    <property type="evidence" value="ECO:0007669"/>
    <property type="project" value="UniProtKB-SubCell"/>
</dbReference>
<evidence type="ECO:0000256" key="5">
    <source>
        <dbReference type="ARBA" id="ARBA00023136"/>
    </source>
</evidence>
<evidence type="ECO:0000259" key="8">
    <source>
        <dbReference type="PROSITE" id="PS50850"/>
    </source>
</evidence>
<keyword evidence="10" id="KW-1185">Reference proteome</keyword>
<dbReference type="Proteomes" id="UP001140560">
    <property type="component" value="Unassembled WGS sequence"/>
</dbReference>
<keyword evidence="5 7" id="KW-0472">Membrane</keyword>
<dbReference type="InterPro" id="IPR036259">
    <property type="entry name" value="MFS_trans_sf"/>
</dbReference>
<keyword evidence="3 7" id="KW-0812">Transmembrane</keyword>
<keyword evidence="4 7" id="KW-1133">Transmembrane helix</keyword>